<accession>A0AAE1N609</accession>
<name>A0AAE1N609_9FABA</name>
<feature type="compositionally biased region" description="Polar residues" evidence="1">
    <location>
        <begin position="33"/>
        <end position="45"/>
    </location>
</feature>
<keyword evidence="3" id="KW-1185">Reference proteome</keyword>
<protein>
    <submittedName>
        <fullName evidence="2">Uncharacterized protein</fullName>
    </submittedName>
</protein>
<dbReference type="EMBL" id="JAWXYG010000001">
    <property type="protein sequence ID" value="KAK4283342.1"/>
    <property type="molecule type" value="Genomic_DNA"/>
</dbReference>
<dbReference type="Proteomes" id="UP001293593">
    <property type="component" value="Unassembled WGS sequence"/>
</dbReference>
<feature type="region of interest" description="Disordered" evidence="1">
    <location>
        <begin position="33"/>
        <end position="59"/>
    </location>
</feature>
<gene>
    <name evidence="2" type="ORF">QN277_000303</name>
</gene>
<evidence type="ECO:0000313" key="2">
    <source>
        <dbReference type="EMBL" id="KAK4283342.1"/>
    </source>
</evidence>
<reference evidence="2" key="1">
    <citation type="submission" date="2023-10" db="EMBL/GenBank/DDBJ databases">
        <title>Chromosome-level genome of the transformable northern wattle, Acacia crassicarpa.</title>
        <authorList>
            <person name="Massaro I."/>
            <person name="Sinha N.R."/>
            <person name="Poethig S."/>
            <person name="Leichty A.R."/>
        </authorList>
    </citation>
    <scope>NUCLEOTIDE SEQUENCE</scope>
    <source>
        <strain evidence="2">Acra3RX</strain>
        <tissue evidence="2">Leaf</tissue>
    </source>
</reference>
<evidence type="ECO:0000313" key="3">
    <source>
        <dbReference type="Proteomes" id="UP001293593"/>
    </source>
</evidence>
<organism evidence="2 3">
    <name type="scientific">Acacia crassicarpa</name>
    <name type="common">northern wattle</name>
    <dbReference type="NCBI Taxonomy" id="499986"/>
    <lineage>
        <taxon>Eukaryota</taxon>
        <taxon>Viridiplantae</taxon>
        <taxon>Streptophyta</taxon>
        <taxon>Embryophyta</taxon>
        <taxon>Tracheophyta</taxon>
        <taxon>Spermatophyta</taxon>
        <taxon>Magnoliopsida</taxon>
        <taxon>eudicotyledons</taxon>
        <taxon>Gunneridae</taxon>
        <taxon>Pentapetalae</taxon>
        <taxon>rosids</taxon>
        <taxon>fabids</taxon>
        <taxon>Fabales</taxon>
        <taxon>Fabaceae</taxon>
        <taxon>Caesalpinioideae</taxon>
        <taxon>mimosoid clade</taxon>
        <taxon>Acacieae</taxon>
        <taxon>Acacia</taxon>
    </lineage>
</organism>
<proteinExistence type="predicted"/>
<comment type="caution">
    <text evidence="2">The sequence shown here is derived from an EMBL/GenBank/DDBJ whole genome shotgun (WGS) entry which is preliminary data.</text>
</comment>
<sequence>MEEYVPKSSILFKFVHVLVRMLKLFVKWKMETGTQPDDSQSQLHNQEGENVPYRESSRGFVPYKGTNSAFVAVEGWKGQRVSVCL</sequence>
<evidence type="ECO:0000256" key="1">
    <source>
        <dbReference type="SAM" id="MobiDB-lite"/>
    </source>
</evidence>
<dbReference type="AlphaFoldDB" id="A0AAE1N609"/>